<reference evidence="2" key="1">
    <citation type="submission" date="2016-11" db="EMBL/GenBank/DDBJ databases">
        <authorList>
            <person name="Varghese N."/>
            <person name="Submissions S."/>
        </authorList>
    </citation>
    <scope>NUCLEOTIDE SEQUENCE [LARGE SCALE GENOMIC DNA]</scope>
    <source>
        <strain evidence="2">DSM 24724</strain>
    </source>
</reference>
<gene>
    <name evidence="1" type="ORF">SAMN05444484_101958</name>
</gene>
<protein>
    <submittedName>
        <fullName evidence="1">Uncharacterized protein</fullName>
    </submittedName>
</protein>
<dbReference type="Proteomes" id="UP000184028">
    <property type="component" value="Unassembled WGS sequence"/>
</dbReference>
<evidence type="ECO:0000313" key="1">
    <source>
        <dbReference type="EMBL" id="SHL27932.1"/>
    </source>
</evidence>
<sequence>MKQTLFLILASILISCCNSKSEYKTIDFESFEITVPQDWSQIEIKGTDSYVGGVITEKKDTLIFDIGWYSGDVTKNNISLVYDKKSYAELSKIQKELLKKTKHLVVDSISGNIDFKKYLKQKFVSQKIDCFMAKLITPVNKEFGTTGIYIDSLEGSKKNFNKTRMSFYGQNLKEKTEKEFIKALKTIKFKEYCH</sequence>
<keyword evidence="2" id="KW-1185">Reference proteome</keyword>
<dbReference type="EMBL" id="FRBT01000001">
    <property type="protein sequence ID" value="SHL27932.1"/>
    <property type="molecule type" value="Genomic_DNA"/>
</dbReference>
<dbReference type="STRING" id="946677.SAMN05444484_101958"/>
<dbReference type="OrthoDB" id="676083at2"/>
<dbReference type="PROSITE" id="PS51257">
    <property type="entry name" value="PROKAR_LIPOPROTEIN"/>
    <property type="match status" value="1"/>
</dbReference>
<accession>A0A1M6ZBS5</accession>
<dbReference type="AlphaFoldDB" id="A0A1M6ZBS5"/>
<proteinExistence type="predicted"/>
<organism evidence="1 2">
    <name type="scientific">Flavobacterium chilense</name>
    <dbReference type="NCBI Taxonomy" id="946677"/>
    <lineage>
        <taxon>Bacteria</taxon>
        <taxon>Pseudomonadati</taxon>
        <taxon>Bacteroidota</taxon>
        <taxon>Flavobacteriia</taxon>
        <taxon>Flavobacteriales</taxon>
        <taxon>Flavobacteriaceae</taxon>
        <taxon>Flavobacterium</taxon>
    </lineage>
</organism>
<evidence type="ECO:0000313" key="2">
    <source>
        <dbReference type="Proteomes" id="UP000184028"/>
    </source>
</evidence>
<dbReference type="RefSeq" id="WP_068841223.1">
    <property type="nucleotide sequence ID" value="NZ_FRBT01000001.1"/>
</dbReference>
<name>A0A1M6ZBS5_9FLAO</name>